<sequence>MTLVDIIFNYGGEWIKKPNVMYSKKLIDTWTGYDPDLLSFFDIVNEYNSKFGYLGVQQLIVTVPSGNYYEIDGDNGIKQLLYLVSEEFKVLNIYVVNEGEELIEVHNISQHSESYVATTEAGTTEAGTTEVGTDGESDNESDDNHVEVECDSDDLNKIAFQKNRIIDVTLLDYKELCIGMSFKDIPEARLCINLYALVNKRNLKQLKSDPSRLRYECVAGCSFSLHISGDKDMPGVRIKTLKNTHDCNEAFDNGRVDHLTIVYYLKSKLQNDPKYMIKDMRDDLKERFDVNISHGKCKRAKRLILEKLEGSFTDDYNRLEAYANELRSSNPGSDVIINISKDALANAKRRFLRMFICFHALKMGFKDGLRPFIGLDGTFLKGKAKGQLLTAVGQDCQSHSYLIAWAVVDKETKRTWNWFLGHLKRSLDLRSQPEWGSLRDQQWSSSAGHVQGVGSGRDRNNVHFRHAEDKTAAEDLLKYPPNVCCRAYFDTVCKNYEVVNNFTESVNKWILEARGKPIIKILEEIRIKVMNQLRKRDDEVRFWATEFSPNSMQLFNEYMKIAQKCKVNFNGDYGYEITEDPKLNGSEKKDEAIKRQGEWASSRKGRVMTCNSCGEPNHNSKGCKKLVNTKPMKRTRKLIDEPEEINLTAPQSTQASQVVNFMSTPTLMHHAPQFSGLRPNIPSKTPDFELFETSKQRSSKPDATTLQHTVHPDLTINFPNHDPDPTIRPMATSYAKGSYGDELGIEPAAFNSKIDM</sequence>
<evidence type="ECO:0008006" key="6">
    <source>
        <dbReference type="Google" id="ProtNLM"/>
    </source>
</evidence>
<dbReference type="Pfam" id="PF10551">
    <property type="entry name" value="MULE"/>
    <property type="match status" value="1"/>
</dbReference>
<feature type="domain" description="MULE transposase" evidence="2">
    <location>
        <begin position="373"/>
        <end position="427"/>
    </location>
</feature>
<evidence type="ECO:0000259" key="2">
    <source>
        <dbReference type="Pfam" id="PF10551"/>
    </source>
</evidence>
<evidence type="ECO:0000313" key="5">
    <source>
        <dbReference type="Proteomes" id="UP001234989"/>
    </source>
</evidence>
<proteinExistence type="predicted"/>
<feature type="region of interest" description="Disordered" evidence="1">
    <location>
        <begin position="114"/>
        <end position="144"/>
    </location>
</feature>
<protein>
    <recommendedName>
        <fullName evidence="6">MULE transposase domain-containing protein</fullName>
    </recommendedName>
</protein>
<evidence type="ECO:0000256" key="1">
    <source>
        <dbReference type="SAM" id="MobiDB-lite"/>
    </source>
</evidence>
<keyword evidence="5" id="KW-1185">Reference proteome</keyword>
<reference evidence="4" key="1">
    <citation type="submission" date="2023-08" db="EMBL/GenBank/DDBJ databases">
        <title>A de novo genome assembly of Solanum verrucosum Schlechtendal, a Mexican diploid species geographically isolated from the other diploid A-genome species in potato relatives.</title>
        <authorList>
            <person name="Hosaka K."/>
        </authorList>
    </citation>
    <scope>NUCLEOTIDE SEQUENCE</scope>
    <source>
        <tissue evidence="4">Young leaves</tissue>
    </source>
</reference>
<dbReference type="InterPro" id="IPR058594">
    <property type="entry name" value="PB1-like_dom_pln"/>
</dbReference>
<dbReference type="EMBL" id="CP133616">
    <property type="protein sequence ID" value="WMV31072.1"/>
    <property type="molecule type" value="Genomic_DNA"/>
</dbReference>
<accession>A0AAF0TSA6</accession>
<dbReference type="AlphaFoldDB" id="A0AAF0TSA6"/>
<dbReference type="Pfam" id="PF26130">
    <property type="entry name" value="PB1-like"/>
    <property type="match status" value="1"/>
</dbReference>
<dbReference type="PANTHER" id="PTHR31973">
    <property type="entry name" value="POLYPROTEIN, PUTATIVE-RELATED"/>
    <property type="match status" value="1"/>
</dbReference>
<evidence type="ECO:0000259" key="3">
    <source>
        <dbReference type="Pfam" id="PF26130"/>
    </source>
</evidence>
<dbReference type="InterPro" id="IPR018289">
    <property type="entry name" value="MULE_transposase_dom"/>
</dbReference>
<gene>
    <name evidence="4" type="ORF">MTR67_024457</name>
</gene>
<evidence type="ECO:0000313" key="4">
    <source>
        <dbReference type="EMBL" id="WMV31072.1"/>
    </source>
</evidence>
<dbReference type="PANTHER" id="PTHR31973:SF189">
    <property type="entry name" value="TRANSPOSASE, MUDR, PLANT, MULE TRANSPOSASE DOMAIN PROTEIN-RELATED"/>
    <property type="match status" value="1"/>
</dbReference>
<dbReference type="Proteomes" id="UP001234989">
    <property type="component" value="Chromosome 5"/>
</dbReference>
<organism evidence="4 5">
    <name type="scientific">Solanum verrucosum</name>
    <dbReference type="NCBI Taxonomy" id="315347"/>
    <lineage>
        <taxon>Eukaryota</taxon>
        <taxon>Viridiplantae</taxon>
        <taxon>Streptophyta</taxon>
        <taxon>Embryophyta</taxon>
        <taxon>Tracheophyta</taxon>
        <taxon>Spermatophyta</taxon>
        <taxon>Magnoliopsida</taxon>
        <taxon>eudicotyledons</taxon>
        <taxon>Gunneridae</taxon>
        <taxon>Pentapetalae</taxon>
        <taxon>asterids</taxon>
        <taxon>lamiids</taxon>
        <taxon>Solanales</taxon>
        <taxon>Solanaceae</taxon>
        <taxon>Solanoideae</taxon>
        <taxon>Solaneae</taxon>
        <taxon>Solanum</taxon>
    </lineage>
</organism>
<feature type="domain" description="PB1-like" evidence="3">
    <location>
        <begin position="3"/>
        <end position="96"/>
    </location>
</feature>
<feature type="compositionally biased region" description="Low complexity" evidence="1">
    <location>
        <begin position="116"/>
        <end position="132"/>
    </location>
</feature>
<name>A0AAF0TSA6_SOLVR</name>